<feature type="region of interest" description="Disordered" evidence="3">
    <location>
        <begin position="29"/>
        <end position="86"/>
    </location>
</feature>
<dbReference type="Pfam" id="PF00379">
    <property type="entry name" value="Chitin_bind_4"/>
    <property type="match status" value="1"/>
</dbReference>
<feature type="chain" id="PRO_5026819445" evidence="4">
    <location>
        <begin position="18"/>
        <end position="131"/>
    </location>
</feature>
<proteinExistence type="predicted"/>
<keyword evidence="5" id="KW-1185">Reference proteome</keyword>
<dbReference type="AlphaFoldDB" id="A0A6J2Y343"/>
<accession>A0A6J2Y343</accession>
<dbReference type="PROSITE" id="PS51155">
    <property type="entry name" value="CHIT_BIND_RR_2"/>
    <property type="match status" value="1"/>
</dbReference>
<dbReference type="PANTHER" id="PTHR10380:SF173">
    <property type="entry name" value="CUTICULAR PROTEIN 47EF, ISOFORM C-RELATED"/>
    <property type="match status" value="1"/>
</dbReference>
<protein>
    <submittedName>
        <fullName evidence="6">Larval cuticle protein 65Ag1-like</fullName>
    </submittedName>
</protein>
<dbReference type="RefSeq" id="XP_030757686.1">
    <property type="nucleotide sequence ID" value="XM_030901826.1"/>
</dbReference>
<dbReference type="InParanoid" id="A0A6J2Y343"/>
<evidence type="ECO:0000256" key="2">
    <source>
        <dbReference type="PROSITE-ProRule" id="PRU00497"/>
    </source>
</evidence>
<sequence>MFAKIIVFVALYAVVYGAALQEPEPVPILSQESDISPDGSFQWKYEAGDGSGQEQQGQLKQIGEEAGQAVQGSVHYTDPEGQQHQFSYVADENGYQPQGSDIPQAPEIPAAIARALAWNEAHPEEAAEQKP</sequence>
<name>A0A6J2Y343_SITOR</name>
<keyword evidence="1 2" id="KW-0193">Cuticle</keyword>
<dbReference type="OrthoDB" id="6379191at2759"/>
<feature type="signal peptide" evidence="4">
    <location>
        <begin position="1"/>
        <end position="17"/>
    </location>
</feature>
<gene>
    <name evidence="6" type="primary">LOC115883460</name>
</gene>
<dbReference type="PANTHER" id="PTHR10380">
    <property type="entry name" value="CUTICLE PROTEIN"/>
    <property type="match status" value="1"/>
</dbReference>
<evidence type="ECO:0000256" key="1">
    <source>
        <dbReference type="ARBA" id="ARBA00022460"/>
    </source>
</evidence>
<reference evidence="6" key="1">
    <citation type="submission" date="2025-08" db="UniProtKB">
        <authorList>
            <consortium name="RefSeq"/>
        </authorList>
    </citation>
    <scope>IDENTIFICATION</scope>
    <source>
        <tissue evidence="6">Gonads</tissue>
    </source>
</reference>
<dbReference type="PROSITE" id="PS00233">
    <property type="entry name" value="CHIT_BIND_RR_1"/>
    <property type="match status" value="1"/>
</dbReference>
<dbReference type="InterPro" id="IPR000618">
    <property type="entry name" value="Insect_cuticle"/>
</dbReference>
<keyword evidence="4" id="KW-0732">Signal</keyword>
<dbReference type="GeneID" id="115883460"/>
<dbReference type="KEGG" id="soy:115883460"/>
<dbReference type="InterPro" id="IPR050468">
    <property type="entry name" value="Cuticle_Struct_Prot"/>
</dbReference>
<organism evidence="5 6">
    <name type="scientific">Sitophilus oryzae</name>
    <name type="common">Rice weevil</name>
    <name type="synonym">Curculio oryzae</name>
    <dbReference type="NCBI Taxonomy" id="7048"/>
    <lineage>
        <taxon>Eukaryota</taxon>
        <taxon>Metazoa</taxon>
        <taxon>Ecdysozoa</taxon>
        <taxon>Arthropoda</taxon>
        <taxon>Hexapoda</taxon>
        <taxon>Insecta</taxon>
        <taxon>Pterygota</taxon>
        <taxon>Neoptera</taxon>
        <taxon>Endopterygota</taxon>
        <taxon>Coleoptera</taxon>
        <taxon>Polyphaga</taxon>
        <taxon>Cucujiformia</taxon>
        <taxon>Curculionidae</taxon>
        <taxon>Dryophthorinae</taxon>
        <taxon>Sitophilus</taxon>
    </lineage>
</organism>
<evidence type="ECO:0000256" key="4">
    <source>
        <dbReference type="SAM" id="SignalP"/>
    </source>
</evidence>
<evidence type="ECO:0000256" key="3">
    <source>
        <dbReference type="SAM" id="MobiDB-lite"/>
    </source>
</evidence>
<evidence type="ECO:0000313" key="5">
    <source>
        <dbReference type="Proteomes" id="UP000504635"/>
    </source>
</evidence>
<evidence type="ECO:0000313" key="6">
    <source>
        <dbReference type="RefSeq" id="XP_030757686.1"/>
    </source>
</evidence>
<dbReference type="GO" id="GO:0062129">
    <property type="term" value="C:chitin-based extracellular matrix"/>
    <property type="evidence" value="ECO:0007669"/>
    <property type="project" value="TreeGrafter"/>
</dbReference>
<dbReference type="GO" id="GO:0008010">
    <property type="term" value="F:structural constituent of chitin-based larval cuticle"/>
    <property type="evidence" value="ECO:0007669"/>
    <property type="project" value="TreeGrafter"/>
</dbReference>
<dbReference type="InterPro" id="IPR031311">
    <property type="entry name" value="CHIT_BIND_RR_consensus"/>
</dbReference>
<dbReference type="PRINTS" id="PR00947">
    <property type="entry name" value="CUTICLE"/>
</dbReference>
<dbReference type="Proteomes" id="UP000504635">
    <property type="component" value="Unplaced"/>
</dbReference>